<evidence type="ECO:0000256" key="1">
    <source>
        <dbReference type="ARBA" id="ARBA00022614"/>
    </source>
</evidence>
<feature type="transmembrane region" description="Helical" evidence="4">
    <location>
        <begin position="469"/>
        <end position="492"/>
    </location>
</feature>
<evidence type="ECO:0000256" key="2">
    <source>
        <dbReference type="ARBA" id="ARBA00022729"/>
    </source>
</evidence>
<dbReference type="SMART" id="SM00364">
    <property type="entry name" value="LRR_BAC"/>
    <property type="match status" value="4"/>
</dbReference>
<dbReference type="InterPro" id="IPR032675">
    <property type="entry name" value="LRR_dom_sf"/>
</dbReference>
<protein>
    <submittedName>
        <fullName evidence="5">Putative insulin-like growth factor-binding protein complex acid labile subunit</fullName>
    </submittedName>
</protein>
<name>A0A6M2DJP1_XENCH</name>
<dbReference type="InterPro" id="IPR001611">
    <property type="entry name" value="Leu-rich_rpt"/>
</dbReference>
<reference evidence="5" key="1">
    <citation type="submission" date="2020-03" db="EMBL/GenBank/DDBJ databases">
        <title>Transcriptomic Profiling of the Digestive Tract of the Rat Flea, Xenopsylla cheopis, Following Blood Feeding and Infection with Yersinia pestis.</title>
        <authorList>
            <person name="Bland D.M."/>
            <person name="Martens C.A."/>
            <person name="Virtaneva K."/>
            <person name="Kanakabandi K."/>
            <person name="Long D."/>
            <person name="Rosenke R."/>
            <person name="Saturday G.A."/>
            <person name="Hoyt F.H."/>
            <person name="Bruno D.P."/>
            <person name="Ribeiro J.M.C."/>
            <person name="Hinnebusch J."/>
        </authorList>
    </citation>
    <scope>NUCLEOTIDE SEQUENCE</scope>
</reference>
<dbReference type="GO" id="GO:0005886">
    <property type="term" value="C:plasma membrane"/>
    <property type="evidence" value="ECO:0007669"/>
    <property type="project" value="TreeGrafter"/>
</dbReference>
<dbReference type="SUPFAM" id="SSF52058">
    <property type="entry name" value="L domain-like"/>
    <property type="match status" value="1"/>
</dbReference>
<evidence type="ECO:0000256" key="3">
    <source>
        <dbReference type="ARBA" id="ARBA00022737"/>
    </source>
</evidence>
<dbReference type="PANTHER" id="PTHR24369:SF210">
    <property type="entry name" value="CHAOPTIN-RELATED"/>
    <property type="match status" value="1"/>
</dbReference>
<evidence type="ECO:0000256" key="4">
    <source>
        <dbReference type="SAM" id="Phobius"/>
    </source>
</evidence>
<accession>A0A6M2DJP1</accession>
<sequence>MVSHARNGRLSPIQMTIRTNFGSIVIPCILLVLLLVISSSLAKGILPAKEVCVTCNCLKGIGFAENQVEVSIDCSQKQLVELPVDWPFNMTKGEDLEDAKLVVSFSGNQLGTLRKLPATRAKNVSLSFRYCGLTELVSGAFLDVPFLERLDLSCNSLTTESIHGDVFRGHYDTRSYEPLPLRTLLLTKNSLTNGLSALSLEHMPDLRILDLSYNHMGELSDGTVIAITTVKKLETLDLSHTGISFLPDRIMKSLPNLVELSVRGNNFLSVPASIRIAANTLIKLDFSNNPVTTIEKKSFQSMMKLQQLNLNHMMNLTAIKESAFADLSSLRVLRMSKCPNLQYIHNMAFVDPKLRENSWTIEELHLENNNLTTLPKLMRDWPPLKALNLKNNPWNCKCSLAYIIATHHNATKQSLARCKTPYERAGTLLTSIAKDFCVVTRLFNDDDDDDTVTQTNISGKPISRYSRPAVITALVIFALTLAILGATLGYLGSCLRERLRRRSSQPIKYTHIRSSIISNNA</sequence>
<keyword evidence="4" id="KW-1133">Transmembrane helix</keyword>
<keyword evidence="2" id="KW-0732">Signal</keyword>
<dbReference type="InterPro" id="IPR003591">
    <property type="entry name" value="Leu-rich_rpt_typical-subtyp"/>
</dbReference>
<keyword evidence="4" id="KW-0812">Transmembrane</keyword>
<dbReference type="Gene3D" id="3.80.10.10">
    <property type="entry name" value="Ribonuclease Inhibitor"/>
    <property type="match status" value="2"/>
</dbReference>
<keyword evidence="4" id="KW-0472">Membrane</keyword>
<dbReference type="PANTHER" id="PTHR24369">
    <property type="entry name" value="ANTIGEN BSP, PUTATIVE-RELATED"/>
    <property type="match status" value="1"/>
</dbReference>
<keyword evidence="3" id="KW-0677">Repeat</keyword>
<proteinExistence type="predicted"/>
<organism evidence="5">
    <name type="scientific">Xenopsylla cheopis</name>
    <name type="common">Oriental rat flea</name>
    <name type="synonym">Pulex cheopis</name>
    <dbReference type="NCBI Taxonomy" id="163159"/>
    <lineage>
        <taxon>Eukaryota</taxon>
        <taxon>Metazoa</taxon>
        <taxon>Ecdysozoa</taxon>
        <taxon>Arthropoda</taxon>
        <taxon>Hexapoda</taxon>
        <taxon>Insecta</taxon>
        <taxon>Pterygota</taxon>
        <taxon>Neoptera</taxon>
        <taxon>Endopterygota</taxon>
        <taxon>Siphonaptera</taxon>
        <taxon>Pulicidae</taxon>
        <taxon>Xenopsyllinae</taxon>
        <taxon>Xenopsylla</taxon>
    </lineage>
</organism>
<dbReference type="EMBL" id="GIIL01002807">
    <property type="protein sequence ID" value="NOV46533.1"/>
    <property type="molecule type" value="Transcribed_RNA"/>
</dbReference>
<evidence type="ECO:0000313" key="5">
    <source>
        <dbReference type="EMBL" id="NOV46533.1"/>
    </source>
</evidence>
<dbReference type="SMART" id="SM00369">
    <property type="entry name" value="LRR_TYP"/>
    <property type="match status" value="6"/>
</dbReference>
<dbReference type="Pfam" id="PF13855">
    <property type="entry name" value="LRR_8"/>
    <property type="match status" value="1"/>
</dbReference>
<dbReference type="AlphaFoldDB" id="A0A6M2DJP1"/>
<dbReference type="InterPro" id="IPR050541">
    <property type="entry name" value="LRR_TM_domain-containing"/>
</dbReference>
<keyword evidence="1" id="KW-0433">Leucine-rich repeat</keyword>